<evidence type="ECO:0000313" key="10">
    <source>
        <dbReference type="EMBL" id="KAF6346750.1"/>
    </source>
</evidence>
<comment type="caution">
    <text evidence="10">The sequence shown here is derived from an EMBL/GenBank/DDBJ whole genome shotgun (WGS) entry which is preliminary data.</text>
</comment>
<evidence type="ECO:0000256" key="5">
    <source>
        <dbReference type="ARBA" id="ARBA00022490"/>
    </source>
</evidence>
<dbReference type="GO" id="GO:0016491">
    <property type="term" value="F:oxidoreductase activity"/>
    <property type="evidence" value="ECO:0007669"/>
    <property type="project" value="UniProtKB-KW"/>
</dbReference>
<protein>
    <recommendedName>
        <fullName evidence="4">Putative monooxygenase p33MONOX</fullName>
    </recommendedName>
</protein>
<evidence type="ECO:0000313" key="11">
    <source>
        <dbReference type="Proteomes" id="UP000558488"/>
    </source>
</evidence>
<evidence type="ECO:0000256" key="9">
    <source>
        <dbReference type="SAM" id="MobiDB-lite"/>
    </source>
</evidence>
<sequence>MSEVCAQRGSHGLARRERPEGAGSWPSGMPNRGFESRRGGSSVAGEAAGKSSGHTAKAQKACSLTSCTYWLDEKLKLQSGDVTRDEKQPASAQSTPSSTPHSSPKQKPRGWFSSGSSTALPGPHFSSMDSGSGDKDRSSADKWSFFGPRSIQKSDSGGFATQPYRGAPKPSPMEVMRMQATRMAEDPAAFKPPKMDLPVMEGKKPPPRTHNLKPRDLNVLTPTGF</sequence>
<evidence type="ECO:0000256" key="3">
    <source>
        <dbReference type="ARBA" id="ARBA00011791"/>
    </source>
</evidence>
<comment type="subunit">
    <text evidence="3">Interacts with NELFB, NOL12 and PRNP.</text>
</comment>
<dbReference type="AlphaFoldDB" id="A0A7J7XBT2"/>
<dbReference type="EMBL" id="JACAGB010000008">
    <property type="protein sequence ID" value="KAF6346750.1"/>
    <property type="molecule type" value="Genomic_DNA"/>
</dbReference>
<accession>A0A7J7XBT2</accession>
<evidence type="ECO:0000256" key="1">
    <source>
        <dbReference type="ARBA" id="ARBA00004496"/>
    </source>
</evidence>
<dbReference type="GO" id="GO:0005737">
    <property type="term" value="C:cytoplasm"/>
    <property type="evidence" value="ECO:0007669"/>
    <property type="project" value="UniProtKB-SubCell"/>
</dbReference>
<dbReference type="PANTHER" id="PTHR28342:SF1">
    <property type="entry name" value="MONOOXYGENASE P33MONOX-RELATED"/>
    <property type="match status" value="1"/>
</dbReference>
<evidence type="ECO:0000256" key="4">
    <source>
        <dbReference type="ARBA" id="ARBA00016432"/>
    </source>
</evidence>
<comment type="function">
    <text evidence="8">Potential NADPH-dependent oxidoreductase. May be involved in the regulation of neuronal survival, differentiation and axonal outgrowth.</text>
</comment>
<feature type="region of interest" description="Disordered" evidence="9">
    <location>
        <begin position="80"/>
        <end position="172"/>
    </location>
</feature>
<dbReference type="PANTHER" id="PTHR28342">
    <property type="entry name" value="MONOOXYGENASE P33MONOX-RELATED"/>
    <property type="match status" value="1"/>
</dbReference>
<proteinExistence type="inferred from homology"/>
<feature type="region of interest" description="Disordered" evidence="9">
    <location>
        <begin position="1"/>
        <end position="61"/>
    </location>
</feature>
<comment type="similarity">
    <text evidence="2">Belongs to the P33MONOX family.</text>
</comment>
<keyword evidence="6" id="KW-0521">NADP</keyword>
<dbReference type="InterPro" id="IPR026759">
    <property type="entry name" value="P33MONOX"/>
</dbReference>
<keyword evidence="5" id="KW-0963">Cytoplasm</keyword>
<evidence type="ECO:0000256" key="2">
    <source>
        <dbReference type="ARBA" id="ARBA00008758"/>
    </source>
</evidence>
<dbReference type="Pfam" id="PF15302">
    <property type="entry name" value="P33MONOX"/>
    <property type="match status" value="1"/>
</dbReference>
<keyword evidence="7" id="KW-0560">Oxidoreductase</keyword>
<organism evidence="10 11">
    <name type="scientific">Pipistrellus kuhlii</name>
    <name type="common">Kuhl's pipistrelle</name>
    <dbReference type="NCBI Taxonomy" id="59472"/>
    <lineage>
        <taxon>Eukaryota</taxon>
        <taxon>Metazoa</taxon>
        <taxon>Chordata</taxon>
        <taxon>Craniata</taxon>
        <taxon>Vertebrata</taxon>
        <taxon>Euteleostomi</taxon>
        <taxon>Mammalia</taxon>
        <taxon>Eutheria</taxon>
        <taxon>Laurasiatheria</taxon>
        <taxon>Chiroptera</taxon>
        <taxon>Yangochiroptera</taxon>
        <taxon>Vespertilionidae</taxon>
        <taxon>Pipistrellus</taxon>
    </lineage>
</organism>
<feature type="compositionally biased region" description="Low complexity" evidence="9">
    <location>
        <begin position="89"/>
        <end position="105"/>
    </location>
</feature>
<feature type="region of interest" description="Disordered" evidence="9">
    <location>
        <begin position="187"/>
        <end position="225"/>
    </location>
</feature>
<comment type="subcellular location">
    <subcellularLocation>
        <location evidence="1">Cytoplasm</location>
    </subcellularLocation>
</comment>
<dbReference type="Proteomes" id="UP000558488">
    <property type="component" value="Unassembled WGS sequence"/>
</dbReference>
<evidence type="ECO:0000256" key="6">
    <source>
        <dbReference type="ARBA" id="ARBA00022857"/>
    </source>
</evidence>
<evidence type="ECO:0000256" key="7">
    <source>
        <dbReference type="ARBA" id="ARBA00023002"/>
    </source>
</evidence>
<keyword evidence="11" id="KW-1185">Reference proteome</keyword>
<gene>
    <name evidence="10" type="ORF">mPipKuh1_007148</name>
</gene>
<name>A0A7J7XBT2_PIPKU</name>
<evidence type="ECO:0000256" key="8">
    <source>
        <dbReference type="ARBA" id="ARBA00025240"/>
    </source>
</evidence>
<reference evidence="10 11" key="1">
    <citation type="journal article" date="2020" name="Nature">
        <title>Six reference-quality genomes reveal evolution of bat adaptations.</title>
        <authorList>
            <person name="Jebb D."/>
            <person name="Huang Z."/>
            <person name="Pippel M."/>
            <person name="Hughes G.M."/>
            <person name="Lavrichenko K."/>
            <person name="Devanna P."/>
            <person name="Winkler S."/>
            <person name="Jermiin L.S."/>
            <person name="Skirmuntt E.C."/>
            <person name="Katzourakis A."/>
            <person name="Burkitt-Gray L."/>
            <person name="Ray D.A."/>
            <person name="Sullivan K.A.M."/>
            <person name="Roscito J.G."/>
            <person name="Kirilenko B.M."/>
            <person name="Davalos L.M."/>
            <person name="Corthals A.P."/>
            <person name="Power M.L."/>
            <person name="Jones G."/>
            <person name="Ransome R.D."/>
            <person name="Dechmann D.K.N."/>
            <person name="Locatelli A.G."/>
            <person name="Puechmaille S.J."/>
            <person name="Fedrigo O."/>
            <person name="Jarvis E.D."/>
            <person name="Hiller M."/>
            <person name="Vernes S.C."/>
            <person name="Myers E.W."/>
            <person name="Teeling E.C."/>
        </authorList>
    </citation>
    <scope>NUCLEOTIDE SEQUENCE [LARGE SCALE GENOMIC DNA]</scope>
    <source>
        <strain evidence="10">MPipKuh1</strain>
        <tissue evidence="10">Flight muscle</tissue>
    </source>
</reference>